<protein>
    <submittedName>
        <fullName evidence="2">Uncharacterized protein</fullName>
    </submittedName>
</protein>
<accession>A0ABD1II29</accession>
<evidence type="ECO:0000313" key="2">
    <source>
        <dbReference type="EMBL" id="KAL1567483.1"/>
    </source>
</evidence>
<gene>
    <name evidence="2" type="ORF">AAHA92_02958</name>
</gene>
<evidence type="ECO:0000256" key="1">
    <source>
        <dbReference type="SAM" id="MobiDB-lite"/>
    </source>
</evidence>
<dbReference type="Proteomes" id="UP001567538">
    <property type="component" value="Unassembled WGS sequence"/>
</dbReference>
<name>A0ABD1II29_SALDI</name>
<dbReference type="EMBL" id="JBEAFC010000002">
    <property type="protein sequence ID" value="KAL1567483.1"/>
    <property type="molecule type" value="Genomic_DNA"/>
</dbReference>
<reference evidence="2 3" key="1">
    <citation type="submission" date="2024-06" db="EMBL/GenBank/DDBJ databases">
        <title>A chromosome level genome sequence of Diviner's sage (Salvia divinorum).</title>
        <authorList>
            <person name="Ford S.A."/>
            <person name="Ro D.-K."/>
            <person name="Ness R.W."/>
            <person name="Phillips M.A."/>
        </authorList>
    </citation>
    <scope>NUCLEOTIDE SEQUENCE [LARGE SCALE GENOMIC DNA]</scope>
    <source>
        <strain evidence="2">SAF-2024a</strain>
        <tissue evidence="2">Leaf</tissue>
    </source>
</reference>
<organism evidence="2 3">
    <name type="scientific">Salvia divinorum</name>
    <name type="common">Maria pastora</name>
    <name type="synonym">Diviner's sage</name>
    <dbReference type="NCBI Taxonomy" id="28513"/>
    <lineage>
        <taxon>Eukaryota</taxon>
        <taxon>Viridiplantae</taxon>
        <taxon>Streptophyta</taxon>
        <taxon>Embryophyta</taxon>
        <taxon>Tracheophyta</taxon>
        <taxon>Spermatophyta</taxon>
        <taxon>Magnoliopsida</taxon>
        <taxon>eudicotyledons</taxon>
        <taxon>Gunneridae</taxon>
        <taxon>Pentapetalae</taxon>
        <taxon>asterids</taxon>
        <taxon>lamiids</taxon>
        <taxon>Lamiales</taxon>
        <taxon>Lamiaceae</taxon>
        <taxon>Nepetoideae</taxon>
        <taxon>Mentheae</taxon>
        <taxon>Salviinae</taxon>
        <taxon>Salvia</taxon>
        <taxon>Salvia subgen. Calosphace</taxon>
    </lineage>
</organism>
<feature type="compositionally biased region" description="Polar residues" evidence="1">
    <location>
        <begin position="1"/>
        <end position="22"/>
    </location>
</feature>
<proteinExistence type="predicted"/>
<sequence length="75" mass="8779">MHHHNPNLQSNSKATSLSTLSPESEIHCQELSRTRQIPPNFVPAVPRRFIQERLLQFLKISNPHPNRVQKVVEYR</sequence>
<dbReference type="AlphaFoldDB" id="A0ABD1II29"/>
<feature type="region of interest" description="Disordered" evidence="1">
    <location>
        <begin position="1"/>
        <end position="33"/>
    </location>
</feature>
<feature type="compositionally biased region" description="Basic and acidic residues" evidence="1">
    <location>
        <begin position="24"/>
        <end position="33"/>
    </location>
</feature>
<keyword evidence="3" id="KW-1185">Reference proteome</keyword>
<evidence type="ECO:0000313" key="3">
    <source>
        <dbReference type="Proteomes" id="UP001567538"/>
    </source>
</evidence>
<comment type="caution">
    <text evidence="2">The sequence shown here is derived from an EMBL/GenBank/DDBJ whole genome shotgun (WGS) entry which is preliminary data.</text>
</comment>